<dbReference type="Pfam" id="PF02112">
    <property type="entry name" value="PDEase_II"/>
    <property type="match status" value="1"/>
</dbReference>
<dbReference type="GO" id="GO:0047555">
    <property type="term" value="F:3',5'-cyclic-GMP phosphodiesterase activity"/>
    <property type="evidence" value="ECO:0007669"/>
    <property type="project" value="TreeGrafter"/>
</dbReference>
<feature type="region of interest" description="Disordered" evidence="1">
    <location>
        <begin position="273"/>
        <end position="299"/>
    </location>
</feature>
<evidence type="ECO:0000313" key="3">
    <source>
        <dbReference type="Proteomes" id="UP001212997"/>
    </source>
</evidence>
<sequence>MVILTTALDPDPDVVLLDQLPIKAHDVPWSEGIVALEAGSGIGALKEILREKPDLFGTRAVKGTNGDTKPWTAAEVYSWIQCYLITHAHLDHVNSLVLSAGSMSGSPRRIYAVEQALKDIEGIFSDRLWPNLASWNEKECNTALIYSRLHADDLYKDLSDHLSVRTMPLSHGKDRAGGAYKSAAFFIRNKTSGHELLFFGDVEPDSIASQPRTIDVWRVAATKIPHKLSTIFIECSWPKGRSDQLLFGHLNPEHLAVELGVLASEVMKVRQDAVAKERSSKSQPPRKKQRRDSGSPSTLRGALEGVRVYIIHCKEDLRHDFDRPINQVIAEQVRALIKVQELGVEIIAAEQGMHIRA</sequence>
<dbReference type="AlphaFoldDB" id="A0AAD5UYX1"/>
<dbReference type="InterPro" id="IPR036866">
    <property type="entry name" value="RibonucZ/Hydroxyglut_hydro"/>
</dbReference>
<evidence type="ECO:0000313" key="2">
    <source>
        <dbReference type="EMBL" id="KAJ3481624.1"/>
    </source>
</evidence>
<dbReference type="GO" id="GO:0004115">
    <property type="term" value="F:3',5'-cyclic-AMP phosphodiesterase activity"/>
    <property type="evidence" value="ECO:0007669"/>
    <property type="project" value="InterPro"/>
</dbReference>
<comment type="caution">
    <text evidence="2">The sequence shown here is derived from an EMBL/GenBank/DDBJ whole genome shotgun (WGS) entry which is preliminary data.</text>
</comment>
<evidence type="ECO:0000256" key="1">
    <source>
        <dbReference type="SAM" id="MobiDB-lite"/>
    </source>
</evidence>
<protein>
    <recommendedName>
        <fullName evidence="4">3',5'-cyclic-nucleotide phosphodiesterase</fullName>
    </recommendedName>
</protein>
<dbReference type="Gene3D" id="3.60.15.10">
    <property type="entry name" value="Ribonuclease Z/Hydroxyacylglutathione hydrolase-like"/>
    <property type="match status" value="1"/>
</dbReference>
<dbReference type="EMBL" id="JANAWD010000312">
    <property type="protein sequence ID" value="KAJ3481624.1"/>
    <property type="molecule type" value="Genomic_DNA"/>
</dbReference>
<accession>A0AAD5UYX1</accession>
<gene>
    <name evidence="2" type="ORF">NLI96_g7539</name>
</gene>
<dbReference type="GO" id="GO:0006198">
    <property type="term" value="P:cAMP catabolic process"/>
    <property type="evidence" value="ECO:0007669"/>
    <property type="project" value="InterPro"/>
</dbReference>
<dbReference type="PRINTS" id="PR00388">
    <property type="entry name" value="PDIESTERASE2"/>
</dbReference>
<keyword evidence="3" id="KW-1185">Reference proteome</keyword>
<organism evidence="2 3">
    <name type="scientific">Meripilus lineatus</name>
    <dbReference type="NCBI Taxonomy" id="2056292"/>
    <lineage>
        <taxon>Eukaryota</taxon>
        <taxon>Fungi</taxon>
        <taxon>Dikarya</taxon>
        <taxon>Basidiomycota</taxon>
        <taxon>Agaricomycotina</taxon>
        <taxon>Agaricomycetes</taxon>
        <taxon>Polyporales</taxon>
        <taxon>Meripilaceae</taxon>
        <taxon>Meripilus</taxon>
    </lineage>
</organism>
<dbReference type="Proteomes" id="UP001212997">
    <property type="component" value="Unassembled WGS sequence"/>
</dbReference>
<dbReference type="SUPFAM" id="SSF56281">
    <property type="entry name" value="Metallo-hydrolase/oxidoreductase"/>
    <property type="match status" value="1"/>
</dbReference>
<dbReference type="CDD" id="cd07735">
    <property type="entry name" value="class_II_PDE_MBL-fold"/>
    <property type="match status" value="1"/>
</dbReference>
<name>A0AAD5UYX1_9APHY</name>
<proteinExistence type="predicted"/>
<evidence type="ECO:0008006" key="4">
    <source>
        <dbReference type="Google" id="ProtNLM"/>
    </source>
</evidence>
<dbReference type="PANTHER" id="PTHR28283:SF1">
    <property type="entry name" value="3',5'-CYCLIC-NUCLEOTIDE PHOSPHODIESTERASE 1"/>
    <property type="match status" value="1"/>
</dbReference>
<dbReference type="InterPro" id="IPR000396">
    <property type="entry name" value="Pdiesterase2"/>
</dbReference>
<dbReference type="PANTHER" id="PTHR28283">
    <property type="entry name" value="3',5'-CYCLIC-NUCLEOTIDE PHOSPHODIESTERASE 1"/>
    <property type="match status" value="1"/>
</dbReference>
<reference evidence="2" key="1">
    <citation type="submission" date="2022-07" db="EMBL/GenBank/DDBJ databases">
        <title>Genome Sequence of Physisporinus lineatus.</title>
        <authorList>
            <person name="Buettner E."/>
        </authorList>
    </citation>
    <scope>NUCLEOTIDE SEQUENCE</scope>
    <source>
        <strain evidence="2">VT162</strain>
    </source>
</reference>
<dbReference type="GO" id="GO:1902660">
    <property type="term" value="P:negative regulation of glucose mediated signaling pathway"/>
    <property type="evidence" value="ECO:0007669"/>
    <property type="project" value="TreeGrafter"/>
</dbReference>